<dbReference type="RefSeq" id="XP_041404193.1">
    <property type="nucleotide sequence ID" value="XM_041548259.1"/>
</dbReference>
<accession>A0A8H2ZFA8</accession>
<gene>
    <name evidence="1" type="ORF">KABA2_01S07260</name>
</gene>
<protein>
    <submittedName>
        <fullName evidence="1">Uncharacterized protein</fullName>
    </submittedName>
</protein>
<dbReference type="GeneID" id="64855278"/>
<evidence type="ECO:0000313" key="1">
    <source>
        <dbReference type="EMBL" id="CAB4252154.1"/>
    </source>
</evidence>
<evidence type="ECO:0000313" key="2">
    <source>
        <dbReference type="Proteomes" id="UP000644660"/>
    </source>
</evidence>
<proteinExistence type="predicted"/>
<comment type="caution">
    <text evidence="1">The sequence shown here is derived from an EMBL/GenBank/DDBJ whole genome shotgun (WGS) entry which is preliminary data.</text>
</comment>
<dbReference type="EMBL" id="CAEFZW010000001">
    <property type="protein sequence ID" value="CAB4252154.1"/>
    <property type="molecule type" value="Genomic_DNA"/>
</dbReference>
<dbReference type="OrthoDB" id="10298142at2759"/>
<reference evidence="1 2" key="1">
    <citation type="submission" date="2020-05" db="EMBL/GenBank/DDBJ databases">
        <authorList>
            <person name="Casaregola S."/>
            <person name="Devillers H."/>
            <person name="Grondin C."/>
        </authorList>
    </citation>
    <scope>NUCLEOTIDE SEQUENCE [LARGE SCALE GENOMIC DNA]</scope>
    <source>
        <strain evidence="1 2">CLIB 1767</strain>
    </source>
</reference>
<name>A0A8H2ZFA8_9SACH</name>
<keyword evidence="2" id="KW-1185">Reference proteome</keyword>
<dbReference type="AlphaFoldDB" id="A0A8H2ZFA8"/>
<dbReference type="Proteomes" id="UP000644660">
    <property type="component" value="Unassembled WGS sequence"/>
</dbReference>
<organism evidence="1 2">
    <name type="scientific">Maudiozyma barnettii</name>
    <dbReference type="NCBI Taxonomy" id="61262"/>
    <lineage>
        <taxon>Eukaryota</taxon>
        <taxon>Fungi</taxon>
        <taxon>Dikarya</taxon>
        <taxon>Ascomycota</taxon>
        <taxon>Saccharomycotina</taxon>
        <taxon>Saccharomycetes</taxon>
        <taxon>Saccharomycetales</taxon>
        <taxon>Saccharomycetaceae</taxon>
        <taxon>Maudiozyma</taxon>
    </lineage>
</organism>
<sequence>MNKENIPTRSQRRLVKRRIGRRRKKTFLWLFRHNQKRGKIRPITLENPSDYKFNVLRFGVFRQSSDIRSEFCPYRGVKHQTLVSPSIKCLCRHRTFCPTSLSIVCIFGNFIVQNFNGTPSSEINE</sequence>